<evidence type="ECO:0000313" key="17">
    <source>
        <dbReference type="EMBL" id="MDN5200533.1"/>
    </source>
</evidence>
<comment type="caution">
    <text evidence="17">The sequence shown here is derived from an EMBL/GenBank/DDBJ whole genome shotgun (WGS) entry which is preliminary data.</text>
</comment>
<keyword evidence="11 15" id="KW-0547">Nucleotide-binding</keyword>
<evidence type="ECO:0000256" key="13">
    <source>
        <dbReference type="ARBA" id="ARBA00048811"/>
    </source>
</evidence>
<reference evidence="17" key="1">
    <citation type="submission" date="2023-06" db="EMBL/GenBank/DDBJ databases">
        <title>Genomic of Parafulvivirga corallium.</title>
        <authorList>
            <person name="Wang G."/>
        </authorList>
    </citation>
    <scope>NUCLEOTIDE SEQUENCE</scope>
    <source>
        <strain evidence="17">BMA10</strain>
    </source>
</reference>
<evidence type="ECO:0000256" key="1">
    <source>
        <dbReference type="ARBA" id="ARBA00001946"/>
    </source>
</evidence>
<sequence>MKIEDKEFKLYIDRDKISSRIGEIAQAINEHYKDKNPLFVAIMNGSFMFASDLMKKVDVRSEITFIKVTSYEATQSTGNIKELIGLQENIFKRNLIIVEDIVDTGNTLNHLISEFKELGPQSIEVATLLFKPDVLKHELAIKYVGFEIPNKFVVGYGLDYDGYGRNQEDIYQLVN</sequence>
<keyword evidence="9 15" id="KW-0479">Metal-binding</keyword>
<accession>A0ABT8KJA9</accession>
<protein>
    <recommendedName>
        <fullName evidence="5 15">Hypoxanthine phosphoribosyltransferase</fullName>
        <ecNumber evidence="5 15">2.4.2.8</ecNumber>
    </recommendedName>
</protein>
<dbReference type="PANTHER" id="PTHR43340:SF1">
    <property type="entry name" value="HYPOXANTHINE PHOSPHORIBOSYLTRANSFERASE"/>
    <property type="match status" value="1"/>
</dbReference>
<dbReference type="SUPFAM" id="SSF53271">
    <property type="entry name" value="PRTase-like"/>
    <property type="match status" value="1"/>
</dbReference>
<keyword evidence="18" id="KW-1185">Reference proteome</keyword>
<dbReference type="CDD" id="cd06223">
    <property type="entry name" value="PRTases_typeI"/>
    <property type="match status" value="1"/>
</dbReference>
<evidence type="ECO:0000256" key="15">
    <source>
        <dbReference type="RuleBase" id="RU364099"/>
    </source>
</evidence>
<gene>
    <name evidence="17" type="primary">hpt</name>
    <name evidence="17" type="ORF">QQ008_04150</name>
</gene>
<proteinExistence type="inferred from homology"/>
<comment type="subcellular location">
    <subcellularLocation>
        <location evidence="2 15">Cytoplasm</location>
    </subcellularLocation>
</comment>
<dbReference type="GO" id="GO:0016757">
    <property type="term" value="F:glycosyltransferase activity"/>
    <property type="evidence" value="ECO:0007669"/>
    <property type="project" value="UniProtKB-KW"/>
</dbReference>
<evidence type="ECO:0000256" key="14">
    <source>
        <dbReference type="ARBA" id="ARBA00049402"/>
    </source>
</evidence>
<dbReference type="Pfam" id="PF00156">
    <property type="entry name" value="Pribosyltran"/>
    <property type="match status" value="1"/>
</dbReference>
<comment type="pathway">
    <text evidence="3 15">Purine metabolism; IMP biosynthesis via salvage pathway; IMP from hypoxanthine: step 1/1.</text>
</comment>
<dbReference type="RefSeq" id="WP_346750556.1">
    <property type="nucleotide sequence ID" value="NZ_JAUJEA010000001.1"/>
</dbReference>
<dbReference type="InterPro" id="IPR050408">
    <property type="entry name" value="HGPRT"/>
</dbReference>
<evidence type="ECO:0000256" key="12">
    <source>
        <dbReference type="ARBA" id="ARBA00022842"/>
    </source>
</evidence>
<dbReference type="InterPro" id="IPR029057">
    <property type="entry name" value="PRTase-like"/>
</dbReference>
<dbReference type="PANTHER" id="PTHR43340">
    <property type="entry name" value="HYPOXANTHINE-GUANINE PHOSPHORIBOSYLTRANSFERASE"/>
    <property type="match status" value="1"/>
</dbReference>
<dbReference type="EMBL" id="JAUJEA010000001">
    <property type="protein sequence ID" value="MDN5200533.1"/>
    <property type="molecule type" value="Genomic_DNA"/>
</dbReference>
<evidence type="ECO:0000256" key="9">
    <source>
        <dbReference type="ARBA" id="ARBA00022723"/>
    </source>
</evidence>
<name>A0ABT8KJA9_9BACT</name>
<evidence type="ECO:0000256" key="2">
    <source>
        <dbReference type="ARBA" id="ARBA00004496"/>
    </source>
</evidence>
<dbReference type="Gene3D" id="3.40.50.2020">
    <property type="match status" value="1"/>
</dbReference>
<keyword evidence="10 15" id="KW-0660">Purine salvage</keyword>
<dbReference type="Proteomes" id="UP001172082">
    <property type="component" value="Unassembled WGS sequence"/>
</dbReference>
<comment type="cofactor">
    <cofactor evidence="1 15">
        <name>Mg(2+)</name>
        <dbReference type="ChEBI" id="CHEBI:18420"/>
    </cofactor>
</comment>
<dbReference type="NCBIfam" id="TIGR01203">
    <property type="entry name" value="HGPRTase"/>
    <property type="match status" value="1"/>
</dbReference>
<evidence type="ECO:0000256" key="7">
    <source>
        <dbReference type="ARBA" id="ARBA00022676"/>
    </source>
</evidence>
<keyword evidence="12 15" id="KW-0460">Magnesium</keyword>
<comment type="catalytic activity">
    <reaction evidence="14">
        <text>IMP + diphosphate = hypoxanthine + 5-phospho-alpha-D-ribose 1-diphosphate</text>
        <dbReference type="Rhea" id="RHEA:17973"/>
        <dbReference type="ChEBI" id="CHEBI:17368"/>
        <dbReference type="ChEBI" id="CHEBI:33019"/>
        <dbReference type="ChEBI" id="CHEBI:58017"/>
        <dbReference type="ChEBI" id="CHEBI:58053"/>
        <dbReference type="EC" id="2.4.2.8"/>
    </reaction>
    <physiologicalReaction direction="right-to-left" evidence="14">
        <dbReference type="Rhea" id="RHEA:17975"/>
    </physiologicalReaction>
</comment>
<evidence type="ECO:0000256" key="6">
    <source>
        <dbReference type="ARBA" id="ARBA00022490"/>
    </source>
</evidence>
<evidence type="ECO:0000256" key="5">
    <source>
        <dbReference type="ARBA" id="ARBA00011895"/>
    </source>
</evidence>
<dbReference type="InterPro" id="IPR000836">
    <property type="entry name" value="PRTase_dom"/>
</dbReference>
<organism evidence="17 18">
    <name type="scientific">Splendidivirga corallicola</name>
    <dbReference type="NCBI Taxonomy" id="3051826"/>
    <lineage>
        <taxon>Bacteria</taxon>
        <taxon>Pseudomonadati</taxon>
        <taxon>Bacteroidota</taxon>
        <taxon>Cytophagia</taxon>
        <taxon>Cytophagales</taxon>
        <taxon>Splendidivirgaceae</taxon>
        <taxon>Splendidivirga</taxon>
    </lineage>
</organism>
<evidence type="ECO:0000256" key="11">
    <source>
        <dbReference type="ARBA" id="ARBA00022741"/>
    </source>
</evidence>
<keyword evidence="6 15" id="KW-0963">Cytoplasm</keyword>
<dbReference type="EC" id="2.4.2.8" evidence="5 15"/>
<feature type="domain" description="Phosphoribosyltransferase" evidence="16">
    <location>
        <begin position="17"/>
        <end position="160"/>
    </location>
</feature>
<evidence type="ECO:0000256" key="4">
    <source>
        <dbReference type="ARBA" id="ARBA00008391"/>
    </source>
</evidence>
<comment type="similarity">
    <text evidence="4 15">Belongs to the purine/pyrimidine phosphoribosyltransferase family.</text>
</comment>
<evidence type="ECO:0000256" key="3">
    <source>
        <dbReference type="ARBA" id="ARBA00004669"/>
    </source>
</evidence>
<evidence type="ECO:0000256" key="10">
    <source>
        <dbReference type="ARBA" id="ARBA00022726"/>
    </source>
</evidence>
<comment type="catalytic activity">
    <reaction evidence="13">
        <text>GMP + diphosphate = guanine + 5-phospho-alpha-D-ribose 1-diphosphate</text>
        <dbReference type="Rhea" id="RHEA:25424"/>
        <dbReference type="ChEBI" id="CHEBI:16235"/>
        <dbReference type="ChEBI" id="CHEBI:33019"/>
        <dbReference type="ChEBI" id="CHEBI:58017"/>
        <dbReference type="ChEBI" id="CHEBI:58115"/>
        <dbReference type="EC" id="2.4.2.8"/>
    </reaction>
    <physiologicalReaction direction="right-to-left" evidence="13">
        <dbReference type="Rhea" id="RHEA:25426"/>
    </physiologicalReaction>
</comment>
<keyword evidence="8 15" id="KW-0808">Transferase</keyword>
<evidence type="ECO:0000259" key="16">
    <source>
        <dbReference type="Pfam" id="PF00156"/>
    </source>
</evidence>
<keyword evidence="7 15" id="KW-0328">Glycosyltransferase</keyword>
<dbReference type="InterPro" id="IPR005904">
    <property type="entry name" value="Hxn_phspho_trans"/>
</dbReference>
<evidence type="ECO:0000256" key="8">
    <source>
        <dbReference type="ARBA" id="ARBA00022679"/>
    </source>
</evidence>
<evidence type="ECO:0000313" key="18">
    <source>
        <dbReference type="Proteomes" id="UP001172082"/>
    </source>
</evidence>